<evidence type="ECO:0000256" key="1">
    <source>
        <dbReference type="SAM" id="MobiDB-lite"/>
    </source>
</evidence>
<proteinExistence type="predicted"/>
<dbReference type="EMBL" id="GDKF01004825">
    <property type="protein sequence ID" value="JAT73797.1"/>
    <property type="molecule type" value="Transcribed_RNA"/>
</dbReference>
<protein>
    <recommendedName>
        <fullName evidence="3">ATPase F1/V1/A1 complex alpha/beta subunit nucleotide-binding domain-containing protein</fullName>
    </recommendedName>
</protein>
<feature type="compositionally biased region" description="Basic and acidic residues" evidence="1">
    <location>
        <begin position="446"/>
        <end position="457"/>
    </location>
</feature>
<dbReference type="Gene3D" id="3.40.50.300">
    <property type="entry name" value="P-loop containing nucleotide triphosphate hydrolases"/>
    <property type="match status" value="1"/>
</dbReference>
<dbReference type="AlphaFoldDB" id="A0A1D2A3N2"/>
<sequence>MVVVKAPSTAAGAGGAVCSGHYPPCRGPSRPFTPSMLPPRRPRSHGSFAVRHSVDEEDWEAEMGVFRQRTLAPNQLETLRKYEAGAVELGKVLFCQEGTALVTGLNNDAEPGTALDFSSGAQGVLLWRTSAGAIFALVLRESSPGVKAGDGVVCRLRAILQVVDDAVGATTKRDYVVDVPVGKCLEGRTWSPDQLLDWRGQSGQAAALPSITPGPRAPLLAAQIPMADREQIAEALYTGVPCVDVLTPLGLGQSVQLSGRDAGERAALCQAVAHGAVASGLRTLYAATGPADGAGVGPATVDPGVTRFVASPGTNVAQRLYLLCAAVAAGEAVRAAGGHALVILDSLAPMVRAWGILSAAAAQTPGAALSSPDPASHVEVEGMLVSVGEAERRAFLSSLVQRAAKMDHRLGGGSLSLVLVVPGLPATGTRFSPSPQLLASLSPERRQRLEAAARQRSAEAAGGGAEGGGAAGPLLPTLIVEELMSLTDGQMVVVRGEGGDAEEGPGSRLTLDPALSVSRLGARVFPPLLRPLAGQVRLELAQARDAARFASDAEGLPGSRGAARVEALTRTLSHRRGAAPVPLTRLALRLTLIELLHDDPALAPGVSVEGVLRRCEGANALAPDLLRRMDRCGSGPEAEALLAELREALRALVAQEPGHLSP</sequence>
<evidence type="ECO:0008006" key="3">
    <source>
        <dbReference type="Google" id="ProtNLM"/>
    </source>
</evidence>
<reference evidence="2" key="1">
    <citation type="submission" date="2015-08" db="EMBL/GenBank/DDBJ databases">
        <authorList>
            <person name="Babu N.S."/>
            <person name="Beckwith C.J."/>
            <person name="Beseler K.G."/>
            <person name="Brison A."/>
            <person name="Carone J.V."/>
            <person name="Caskin T.P."/>
            <person name="Diamond M."/>
            <person name="Durham M.E."/>
            <person name="Foxe J.M."/>
            <person name="Go M."/>
            <person name="Henderson B.A."/>
            <person name="Jones I.B."/>
            <person name="McGettigan J.A."/>
            <person name="Micheletti S.J."/>
            <person name="Nasrallah M.E."/>
            <person name="Ortiz D."/>
            <person name="Piller C.R."/>
            <person name="Privatt S.R."/>
            <person name="Schneider S.L."/>
            <person name="Sharp S."/>
            <person name="Smith T.C."/>
            <person name="Stanton J.D."/>
            <person name="Ullery H.E."/>
            <person name="Wilson R.J."/>
            <person name="Serrano M.G."/>
            <person name="Buck G."/>
            <person name="Lee V."/>
            <person name="Wang Y."/>
            <person name="Carvalho R."/>
            <person name="Voegtly L."/>
            <person name="Shi R."/>
            <person name="Duckworth R."/>
            <person name="Johnson A."/>
            <person name="Loviza R."/>
            <person name="Walstead R."/>
            <person name="Shah Z."/>
            <person name="Kiflezghi M."/>
            <person name="Wade K."/>
            <person name="Ball S.L."/>
            <person name="Bradley K.W."/>
            <person name="Asai D.J."/>
            <person name="Bowman C.A."/>
            <person name="Russell D.A."/>
            <person name="Pope W.H."/>
            <person name="Jacobs-Sera D."/>
            <person name="Hendrix R.W."/>
            <person name="Hatfull G.F."/>
        </authorList>
    </citation>
    <scope>NUCLEOTIDE SEQUENCE</scope>
</reference>
<dbReference type="InterPro" id="IPR027417">
    <property type="entry name" value="P-loop_NTPase"/>
</dbReference>
<dbReference type="GO" id="GO:0046933">
    <property type="term" value="F:proton-transporting ATP synthase activity, rotational mechanism"/>
    <property type="evidence" value="ECO:0007669"/>
    <property type="project" value="InterPro"/>
</dbReference>
<dbReference type="InterPro" id="IPR005294">
    <property type="entry name" value="ATP_synth_F1_asu"/>
</dbReference>
<dbReference type="GO" id="GO:0045259">
    <property type="term" value="C:proton-transporting ATP synthase complex"/>
    <property type="evidence" value="ECO:0007669"/>
    <property type="project" value="InterPro"/>
</dbReference>
<feature type="region of interest" description="Disordered" evidence="1">
    <location>
        <begin position="1"/>
        <end position="20"/>
    </location>
</feature>
<dbReference type="GO" id="GO:0043531">
    <property type="term" value="F:ADP binding"/>
    <property type="evidence" value="ECO:0007669"/>
    <property type="project" value="TreeGrafter"/>
</dbReference>
<feature type="region of interest" description="Disordered" evidence="1">
    <location>
        <begin position="446"/>
        <end position="469"/>
    </location>
</feature>
<organism evidence="2">
    <name type="scientific">Auxenochlorella protothecoides</name>
    <name type="common">Green microalga</name>
    <name type="synonym">Chlorella protothecoides</name>
    <dbReference type="NCBI Taxonomy" id="3075"/>
    <lineage>
        <taxon>Eukaryota</taxon>
        <taxon>Viridiplantae</taxon>
        <taxon>Chlorophyta</taxon>
        <taxon>core chlorophytes</taxon>
        <taxon>Trebouxiophyceae</taxon>
        <taxon>Chlorellales</taxon>
        <taxon>Chlorellaceae</taxon>
        <taxon>Auxenochlorella</taxon>
    </lineage>
</organism>
<name>A0A1D2A3N2_AUXPR</name>
<dbReference type="PANTHER" id="PTHR48082">
    <property type="entry name" value="ATP SYNTHASE SUBUNIT ALPHA, MITOCHONDRIAL"/>
    <property type="match status" value="1"/>
</dbReference>
<accession>A0A1D2A3N2</accession>
<evidence type="ECO:0000313" key="2">
    <source>
        <dbReference type="EMBL" id="JAT73797.1"/>
    </source>
</evidence>
<dbReference type="GO" id="GO:0005524">
    <property type="term" value="F:ATP binding"/>
    <property type="evidence" value="ECO:0007669"/>
    <property type="project" value="TreeGrafter"/>
</dbReference>
<dbReference type="SUPFAM" id="SSF52540">
    <property type="entry name" value="P-loop containing nucleoside triphosphate hydrolases"/>
    <property type="match status" value="1"/>
</dbReference>
<dbReference type="PANTHER" id="PTHR48082:SF2">
    <property type="entry name" value="ATP SYNTHASE SUBUNIT ALPHA, MITOCHONDRIAL"/>
    <property type="match status" value="1"/>
</dbReference>
<gene>
    <name evidence="2" type="ORF">g.933</name>
</gene>